<dbReference type="GO" id="GO:0050124">
    <property type="term" value="F:N-acylneuraminate-9-phosphatase activity"/>
    <property type="evidence" value="ECO:0007669"/>
    <property type="project" value="TreeGrafter"/>
</dbReference>
<proteinExistence type="predicted"/>
<dbReference type="SFLD" id="SFLDG01129">
    <property type="entry name" value="C1.5:_HAD__Beta-PGM__Phosphata"/>
    <property type="match status" value="1"/>
</dbReference>
<evidence type="ECO:0000256" key="3">
    <source>
        <dbReference type="ARBA" id="ARBA00022842"/>
    </source>
</evidence>
<comment type="caution">
    <text evidence="4">The sequence shown here is derived from an EMBL/GenBank/DDBJ whole genome shotgun (WGS) entry which is preliminary data.</text>
</comment>
<sequence length="240" mass="25926">MLKALLLDLDETLCDTTGANRQALAAMAERACDQFVSLDAALFSQRYLSGIYRDFDAAQSVRYLPVVDEAAFRVRLIRDLLDEQGGACAEAEAEGLQRCFDEARQACFNFFPGIKAKLIEWRQRYTLVVITNGPEFSQLAKVAAVSLGDYVDHIIIGGQEPEQKPAPSIFAKALRLANCSADEAIHIGDSLAADIQGANDSGIRSLWVSHGTGNDSGVMPSDVVASPAELIAFVDALAEQ</sequence>
<dbReference type="InterPro" id="IPR051400">
    <property type="entry name" value="HAD-like_hydrolase"/>
</dbReference>
<dbReference type="SUPFAM" id="SSF56784">
    <property type="entry name" value="HAD-like"/>
    <property type="match status" value="1"/>
</dbReference>
<evidence type="ECO:0000256" key="1">
    <source>
        <dbReference type="ARBA" id="ARBA00001946"/>
    </source>
</evidence>
<dbReference type="OrthoDB" id="148966at2"/>
<dbReference type="Gene3D" id="1.20.120.710">
    <property type="entry name" value="Haloacid dehalogenase hydrolase-like domain"/>
    <property type="match status" value="1"/>
</dbReference>
<keyword evidence="3" id="KW-0460">Magnesium</keyword>
<evidence type="ECO:0000256" key="2">
    <source>
        <dbReference type="ARBA" id="ARBA00022801"/>
    </source>
</evidence>
<reference evidence="4 5" key="1">
    <citation type="submission" date="2018-11" db="EMBL/GenBank/DDBJ databases">
        <title>Genomic Encyclopedia of Type Strains, Phase IV (KMG-IV): sequencing the most valuable type-strain genomes for metagenomic binning, comparative biology and taxonomic classification.</title>
        <authorList>
            <person name="Goeker M."/>
        </authorList>
    </citation>
    <scope>NUCLEOTIDE SEQUENCE [LARGE SCALE GENOMIC DNA]</scope>
    <source>
        <strain evidence="4 5">DSM 100316</strain>
    </source>
</reference>
<dbReference type="PANTHER" id="PTHR46470">
    <property type="entry name" value="N-ACYLNEURAMINATE-9-PHOSPHATASE"/>
    <property type="match status" value="1"/>
</dbReference>
<evidence type="ECO:0000313" key="4">
    <source>
        <dbReference type="EMBL" id="ROR97979.1"/>
    </source>
</evidence>
<dbReference type="InterPro" id="IPR006439">
    <property type="entry name" value="HAD-SF_hydro_IA"/>
</dbReference>
<keyword evidence="5" id="KW-1185">Reference proteome</keyword>
<dbReference type="SFLD" id="SFLDS00003">
    <property type="entry name" value="Haloacid_Dehalogenase"/>
    <property type="match status" value="1"/>
</dbReference>
<dbReference type="GO" id="GO:0046380">
    <property type="term" value="P:N-acetylneuraminate biosynthetic process"/>
    <property type="evidence" value="ECO:0007669"/>
    <property type="project" value="TreeGrafter"/>
</dbReference>
<accession>A0A3N2DDW6</accession>
<organism evidence="4 5">
    <name type="scientific">Sinobacterium caligoides</name>
    <dbReference type="NCBI Taxonomy" id="933926"/>
    <lineage>
        <taxon>Bacteria</taxon>
        <taxon>Pseudomonadati</taxon>
        <taxon>Pseudomonadota</taxon>
        <taxon>Gammaproteobacteria</taxon>
        <taxon>Cellvibrionales</taxon>
        <taxon>Spongiibacteraceae</taxon>
        <taxon>Sinobacterium</taxon>
    </lineage>
</organism>
<dbReference type="EMBL" id="RKHR01000008">
    <property type="protein sequence ID" value="ROR97979.1"/>
    <property type="molecule type" value="Genomic_DNA"/>
</dbReference>
<dbReference type="RefSeq" id="WP_123713971.1">
    <property type="nucleotide sequence ID" value="NZ_RKHR01000008.1"/>
</dbReference>
<dbReference type="InterPro" id="IPR023214">
    <property type="entry name" value="HAD_sf"/>
</dbReference>
<keyword evidence="2 4" id="KW-0378">Hydrolase</keyword>
<comment type="cofactor">
    <cofactor evidence="1">
        <name>Mg(2+)</name>
        <dbReference type="ChEBI" id="CHEBI:18420"/>
    </cofactor>
</comment>
<dbReference type="PANTHER" id="PTHR46470:SF3">
    <property type="entry name" value="N-ACYLNEURAMINATE-9-PHOSPHATASE"/>
    <property type="match status" value="1"/>
</dbReference>
<dbReference type="InterPro" id="IPR036412">
    <property type="entry name" value="HAD-like_sf"/>
</dbReference>
<gene>
    <name evidence="4" type="ORF">EDC56_3648</name>
</gene>
<dbReference type="Pfam" id="PF00702">
    <property type="entry name" value="Hydrolase"/>
    <property type="match status" value="1"/>
</dbReference>
<protein>
    <submittedName>
        <fullName evidence="4">HAD superfamily hydrolase (TIGR01509 family)/HAD superfamily hydrolase (TIGR01549 family)</fullName>
    </submittedName>
</protein>
<dbReference type="NCBIfam" id="TIGR01549">
    <property type="entry name" value="HAD-SF-IA-v1"/>
    <property type="match status" value="1"/>
</dbReference>
<dbReference type="Proteomes" id="UP000275394">
    <property type="component" value="Unassembled WGS sequence"/>
</dbReference>
<dbReference type="AlphaFoldDB" id="A0A3N2DDW6"/>
<evidence type="ECO:0000313" key="5">
    <source>
        <dbReference type="Proteomes" id="UP000275394"/>
    </source>
</evidence>
<dbReference type="Gene3D" id="3.40.50.1000">
    <property type="entry name" value="HAD superfamily/HAD-like"/>
    <property type="match status" value="1"/>
</dbReference>
<name>A0A3N2DDW6_9GAMM</name>